<dbReference type="EMBL" id="SZYD01000009">
    <property type="protein sequence ID" value="KAD5318101.1"/>
    <property type="molecule type" value="Genomic_DNA"/>
</dbReference>
<dbReference type="PANTHER" id="PTHR34117">
    <property type="entry name" value="STYLE CELL-CYCLE INHIBITOR 1"/>
    <property type="match status" value="1"/>
</dbReference>
<gene>
    <name evidence="3" type="ORF">E3N88_18047</name>
</gene>
<dbReference type="InterPro" id="IPR005162">
    <property type="entry name" value="Retrotrans_gag_dom"/>
</dbReference>
<dbReference type="AlphaFoldDB" id="A0A5N6NTP9"/>
<comment type="caution">
    <text evidence="3">The sequence shown here is derived from an EMBL/GenBank/DDBJ whole genome shotgun (WGS) entry which is preliminary data.</text>
</comment>
<reference evidence="3 4" key="1">
    <citation type="submission" date="2019-05" db="EMBL/GenBank/DDBJ databases">
        <title>Mikania micrantha, genome provides insights into the molecular mechanism of rapid growth.</title>
        <authorList>
            <person name="Liu B."/>
        </authorList>
    </citation>
    <scope>NUCLEOTIDE SEQUENCE [LARGE SCALE GENOMIC DNA]</scope>
    <source>
        <strain evidence="3">NLD-2019</strain>
        <tissue evidence="3">Leaf</tissue>
    </source>
</reference>
<proteinExistence type="predicted"/>
<dbReference type="InterPro" id="IPR044688">
    <property type="entry name" value="SCI-1-like"/>
</dbReference>
<dbReference type="PANTHER" id="PTHR34117:SF1">
    <property type="entry name" value="STYLE CELL-CYCLE INHIBITOR 1"/>
    <property type="match status" value="1"/>
</dbReference>
<keyword evidence="4" id="KW-1185">Reference proteome</keyword>
<sequence length="337" mass="36991">MVNTRSEGSGMIPDPVAAQLTAIASSFESLKADVAALTSQSDNAKGKGPGTNRFEDEEQVDVASMHLEGDALDLFSWLSTDQPIQFWEELVHAFQRNFGPAEFQNPDEHLCSILQTGSVQEYRQEFAKGSSRVTNWPDHCLLGIFLNGLKVELKADVRIHKPRTDYKAMSLALEYESKPTLIPSDTATSDSAPTASPAPPDQPAPHPTDRPISNFKELSDADYFSKNNEFATWLKDERDIFFSDLSSDSARKLFTKFVKDWNNKKLDSKYYDGIETGPRSSHNWKIKSDTKDSNTCAVVVTTGTATSTTTTTTTNITAAPPPPCATVTDTAVAPTVK</sequence>
<dbReference type="Pfam" id="PF03732">
    <property type="entry name" value="Retrotrans_gag"/>
    <property type="match status" value="1"/>
</dbReference>
<dbReference type="Proteomes" id="UP000326396">
    <property type="component" value="Linkage Group LG17"/>
</dbReference>
<accession>A0A5N6NTP9</accession>
<evidence type="ECO:0000256" key="1">
    <source>
        <dbReference type="SAM" id="MobiDB-lite"/>
    </source>
</evidence>
<feature type="compositionally biased region" description="Low complexity" evidence="1">
    <location>
        <begin position="183"/>
        <end position="195"/>
    </location>
</feature>
<evidence type="ECO:0000313" key="3">
    <source>
        <dbReference type="EMBL" id="KAD5318101.1"/>
    </source>
</evidence>
<protein>
    <recommendedName>
        <fullName evidence="2">Retrotransposon gag domain-containing protein</fullName>
    </recommendedName>
</protein>
<evidence type="ECO:0000313" key="4">
    <source>
        <dbReference type="Proteomes" id="UP000326396"/>
    </source>
</evidence>
<feature type="region of interest" description="Disordered" evidence="1">
    <location>
        <begin position="181"/>
        <end position="212"/>
    </location>
</feature>
<feature type="domain" description="Retrotransposon gag" evidence="2">
    <location>
        <begin position="62"/>
        <end position="150"/>
    </location>
</feature>
<dbReference type="OrthoDB" id="2139939at2759"/>
<feature type="compositionally biased region" description="Pro residues" evidence="1">
    <location>
        <begin position="196"/>
        <end position="206"/>
    </location>
</feature>
<organism evidence="3 4">
    <name type="scientific">Mikania micrantha</name>
    <name type="common">bitter vine</name>
    <dbReference type="NCBI Taxonomy" id="192012"/>
    <lineage>
        <taxon>Eukaryota</taxon>
        <taxon>Viridiplantae</taxon>
        <taxon>Streptophyta</taxon>
        <taxon>Embryophyta</taxon>
        <taxon>Tracheophyta</taxon>
        <taxon>Spermatophyta</taxon>
        <taxon>Magnoliopsida</taxon>
        <taxon>eudicotyledons</taxon>
        <taxon>Gunneridae</taxon>
        <taxon>Pentapetalae</taxon>
        <taxon>asterids</taxon>
        <taxon>campanulids</taxon>
        <taxon>Asterales</taxon>
        <taxon>Asteraceae</taxon>
        <taxon>Asteroideae</taxon>
        <taxon>Heliantheae alliance</taxon>
        <taxon>Eupatorieae</taxon>
        <taxon>Mikania</taxon>
    </lineage>
</organism>
<name>A0A5N6NTP9_9ASTR</name>
<evidence type="ECO:0000259" key="2">
    <source>
        <dbReference type="Pfam" id="PF03732"/>
    </source>
</evidence>